<reference evidence="2" key="1">
    <citation type="journal article" date="2019" name="Int. J. Syst. Evol. Microbiol.">
        <title>The Global Catalogue of Microorganisms (GCM) 10K type strain sequencing project: providing services to taxonomists for standard genome sequencing and annotation.</title>
        <authorList>
            <consortium name="The Broad Institute Genomics Platform"/>
            <consortium name="The Broad Institute Genome Sequencing Center for Infectious Disease"/>
            <person name="Wu L."/>
            <person name="Ma J."/>
        </authorList>
    </citation>
    <scope>NUCLEOTIDE SEQUENCE [LARGE SCALE GENOMIC DNA]</scope>
    <source>
        <strain evidence="2">CGMCC 1.16033</strain>
    </source>
</reference>
<dbReference type="Proteomes" id="UP000606498">
    <property type="component" value="Unassembled WGS sequence"/>
</dbReference>
<gene>
    <name evidence="1" type="ORF">GCM10011520_16280</name>
</gene>
<evidence type="ECO:0000313" key="1">
    <source>
        <dbReference type="EMBL" id="GGE76555.1"/>
    </source>
</evidence>
<evidence type="ECO:0000313" key="2">
    <source>
        <dbReference type="Proteomes" id="UP000606498"/>
    </source>
</evidence>
<dbReference type="Gene3D" id="3.40.50.450">
    <property type="match status" value="1"/>
</dbReference>
<evidence type="ECO:0008006" key="3">
    <source>
        <dbReference type="Google" id="ProtNLM"/>
    </source>
</evidence>
<dbReference type="EMBL" id="BMKO01000003">
    <property type="protein sequence ID" value="GGE76555.1"/>
    <property type="molecule type" value="Genomic_DNA"/>
</dbReference>
<keyword evidence="2" id="KW-1185">Reference proteome</keyword>
<protein>
    <recommendedName>
        <fullName evidence="3">Nucleoside 2-deoxyribosyltransferase</fullName>
    </recommendedName>
</protein>
<sequence length="197" mass="22598">MRQYLEMKEKYEYKSDRYRQDIEVRISELTQEIQSSKKRFESVNHLVLDGNTSKNGVLSQLGINLSGVETRPNSVFVLTPFNSRFDDDYQTVRDFFVDHGYQCNRGDDVKVTHNVLGHIIKEMASAELVVANISGRNPNVFYELGIAHALGKEVIIIAQNSKDITFDVSQGQVVIYKDSNHLRESLNKWLVSILKNK</sequence>
<proteinExistence type="predicted"/>
<accession>A0ABQ1T3J5</accession>
<dbReference type="SUPFAM" id="SSF52309">
    <property type="entry name" value="N-(deoxy)ribosyltransferase-like"/>
    <property type="match status" value="1"/>
</dbReference>
<organism evidence="1 2">
    <name type="scientific">Shewanella carassii</name>
    <dbReference type="NCBI Taxonomy" id="1987584"/>
    <lineage>
        <taxon>Bacteria</taxon>
        <taxon>Pseudomonadati</taxon>
        <taxon>Pseudomonadota</taxon>
        <taxon>Gammaproteobacteria</taxon>
        <taxon>Alteromonadales</taxon>
        <taxon>Shewanellaceae</taxon>
        <taxon>Shewanella</taxon>
    </lineage>
</organism>
<comment type="caution">
    <text evidence="1">The sequence shown here is derived from an EMBL/GenBank/DDBJ whole genome shotgun (WGS) entry which is preliminary data.</text>
</comment>
<name>A0ABQ1T3J5_9GAMM</name>